<gene>
    <name evidence="1" type="ORF">BRADI_1g04145v3</name>
</gene>
<dbReference type="EMBL" id="CM000880">
    <property type="protein sequence ID" value="PNT73917.1"/>
    <property type="molecule type" value="Genomic_DNA"/>
</dbReference>
<dbReference type="EnsemblPlants" id="PNT73917">
    <property type="protein sequence ID" value="PNT73917"/>
    <property type="gene ID" value="BRADI_1g04145v3"/>
</dbReference>
<reference evidence="1" key="2">
    <citation type="submission" date="2017-06" db="EMBL/GenBank/DDBJ databases">
        <title>WGS assembly of Brachypodium distachyon.</title>
        <authorList>
            <consortium name="The International Brachypodium Initiative"/>
            <person name="Lucas S."/>
            <person name="Harmon-Smith M."/>
            <person name="Lail K."/>
            <person name="Tice H."/>
            <person name="Grimwood J."/>
            <person name="Bruce D."/>
            <person name="Barry K."/>
            <person name="Shu S."/>
            <person name="Lindquist E."/>
            <person name="Wang M."/>
            <person name="Pitluck S."/>
            <person name="Vogel J.P."/>
            <person name="Garvin D.F."/>
            <person name="Mockler T.C."/>
            <person name="Schmutz J."/>
            <person name="Rokhsar D."/>
            <person name="Bevan M.W."/>
        </authorList>
    </citation>
    <scope>NUCLEOTIDE SEQUENCE</scope>
    <source>
        <strain evidence="1">Bd21</strain>
    </source>
</reference>
<protein>
    <submittedName>
        <fullName evidence="1 2">Uncharacterized protein</fullName>
    </submittedName>
</protein>
<name>A0A2K2DI03_BRADI</name>
<evidence type="ECO:0000313" key="3">
    <source>
        <dbReference type="Proteomes" id="UP000008810"/>
    </source>
</evidence>
<reference evidence="2" key="3">
    <citation type="submission" date="2018-08" db="UniProtKB">
        <authorList>
            <consortium name="EnsemblPlants"/>
        </authorList>
    </citation>
    <scope>IDENTIFICATION</scope>
    <source>
        <strain evidence="2">cv. Bd21</strain>
    </source>
</reference>
<keyword evidence="3" id="KW-1185">Reference proteome</keyword>
<dbReference type="Proteomes" id="UP000008810">
    <property type="component" value="Chromosome 1"/>
</dbReference>
<proteinExistence type="predicted"/>
<organism evidence="1">
    <name type="scientific">Brachypodium distachyon</name>
    <name type="common">Purple false brome</name>
    <name type="synonym">Trachynia distachya</name>
    <dbReference type="NCBI Taxonomy" id="15368"/>
    <lineage>
        <taxon>Eukaryota</taxon>
        <taxon>Viridiplantae</taxon>
        <taxon>Streptophyta</taxon>
        <taxon>Embryophyta</taxon>
        <taxon>Tracheophyta</taxon>
        <taxon>Spermatophyta</taxon>
        <taxon>Magnoliopsida</taxon>
        <taxon>Liliopsida</taxon>
        <taxon>Poales</taxon>
        <taxon>Poaceae</taxon>
        <taxon>BOP clade</taxon>
        <taxon>Pooideae</taxon>
        <taxon>Stipodae</taxon>
        <taxon>Brachypodieae</taxon>
        <taxon>Brachypodium</taxon>
    </lineage>
</organism>
<reference evidence="1 2" key="1">
    <citation type="journal article" date="2010" name="Nature">
        <title>Genome sequencing and analysis of the model grass Brachypodium distachyon.</title>
        <authorList>
            <consortium name="International Brachypodium Initiative"/>
        </authorList>
    </citation>
    <scope>NUCLEOTIDE SEQUENCE [LARGE SCALE GENOMIC DNA]</scope>
    <source>
        <strain evidence="1 2">Bd21</strain>
    </source>
</reference>
<sequence length="111" mass="11531">MEDLARDACGVQVPRSGLLVGQGGHVAPWAGRDVGWVVCFFACRSIGAGWFSPAEGGAGGLWEVDRGAGACTNARLCPDTTAAEDRGCSGRLQHEPTALLNPTTYTKPDKG</sequence>
<dbReference type="InParanoid" id="A0A2K2DI03"/>
<evidence type="ECO:0000313" key="1">
    <source>
        <dbReference type="EMBL" id="PNT73917.1"/>
    </source>
</evidence>
<evidence type="ECO:0000313" key="2">
    <source>
        <dbReference type="EnsemblPlants" id="PNT73917"/>
    </source>
</evidence>
<accession>A0A2K2DI03</accession>
<dbReference type="Gramene" id="PNT73917">
    <property type="protein sequence ID" value="PNT73917"/>
    <property type="gene ID" value="BRADI_1g04145v3"/>
</dbReference>
<dbReference type="AlphaFoldDB" id="A0A2K2DI03"/>